<name>A0ABX3A6S3_9GAMM</name>
<dbReference type="Proteomes" id="UP000094329">
    <property type="component" value="Unassembled WGS sequence"/>
</dbReference>
<comment type="caution">
    <text evidence="1">The sequence shown here is derived from an EMBL/GenBank/DDBJ whole genome shotgun (WGS) entry which is preliminary data.</text>
</comment>
<sequence length="216" mass="25096">MKHLVPNYADSVKYTLDYENFISKLSSKMDLEHYGTRFSPYLLDVPKSILGQAETVHPVLIKAINKIVDNYLLDENLKEALKLDDRQLLLVKLASKTSYKIFSIRPDFLISENNEIKLCEINARFTINGFMGAYYTYLQTKEDYPQDSGIEDILGKLVDSYTSRFDLSKPLFLMREKEKGYDLNLLKGYLISKGVEVVDIKPRDLNFLMKNWLLKE</sequence>
<reference evidence="1 2" key="1">
    <citation type="submission" date="2016-08" db="EMBL/GenBank/DDBJ databases">
        <title>Draft genome sequence of Candidatus Piscirickettsia litoralis, from seawater.</title>
        <authorList>
            <person name="Wan X."/>
            <person name="Lee A.J."/>
            <person name="Hou S."/>
            <person name="Donachie S.P."/>
        </authorList>
    </citation>
    <scope>NUCLEOTIDE SEQUENCE [LARGE SCALE GENOMIC DNA]</scope>
    <source>
        <strain evidence="1 2">Y2</strain>
    </source>
</reference>
<keyword evidence="2" id="KW-1185">Reference proteome</keyword>
<dbReference type="RefSeq" id="WP_069312934.1">
    <property type="nucleotide sequence ID" value="NZ_MDTU01000001.1"/>
</dbReference>
<evidence type="ECO:0008006" key="3">
    <source>
        <dbReference type="Google" id="ProtNLM"/>
    </source>
</evidence>
<dbReference type="EMBL" id="MDTU01000001">
    <property type="protein sequence ID" value="ODN43135.1"/>
    <property type="molecule type" value="Genomic_DNA"/>
</dbReference>
<organism evidence="1 2">
    <name type="scientific">Piscirickettsia litoralis</name>
    <dbReference type="NCBI Taxonomy" id="1891921"/>
    <lineage>
        <taxon>Bacteria</taxon>
        <taxon>Pseudomonadati</taxon>
        <taxon>Pseudomonadota</taxon>
        <taxon>Gammaproteobacteria</taxon>
        <taxon>Thiotrichales</taxon>
        <taxon>Piscirickettsiaceae</taxon>
        <taxon>Piscirickettsia</taxon>
    </lineage>
</organism>
<evidence type="ECO:0000313" key="1">
    <source>
        <dbReference type="EMBL" id="ODN43135.1"/>
    </source>
</evidence>
<protein>
    <recommendedName>
        <fullName evidence="3">ATP-grasp domain-containing protein</fullName>
    </recommendedName>
</protein>
<dbReference type="SUPFAM" id="SSF56059">
    <property type="entry name" value="Glutathione synthetase ATP-binding domain-like"/>
    <property type="match status" value="1"/>
</dbReference>
<proteinExistence type="predicted"/>
<evidence type="ECO:0000313" key="2">
    <source>
        <dbReference type="Proteomes" id="UP000094329"/>
    </source>
</evidence>
<accession>A0ABX3A6S3</accession>
<gene>
    <name evidence="1" type="ORF">BGC07_09700</name>
</gene>